<dbReference type="AlphaFoldDB" id="A0A7W8GG17"/>
<sequence length="206" mass="22282">MPVTWMNRPPTPGSRLATFFLRLFGWEAVLAPPPGPKFVAAVAPHTSNADFWVGIGWRWATGAPAHWVAKRELFAFPVGVVLRAWGGLPVDRRRAGGNFVGGVVEIIRREPEIVLAVAPEGTRRRAEGWKTGFYYMALEAGVPIGVTVFDWGRKRVGVIGYLTPTGDIEADFARMRALLGGVRGHTPAHETPVIPRPRAGAGAGQG</sequence>
<dbReference type="RefSeq" id="WP_343057764.1">
    <property type="nucleotide sequence ID" value="NZ_JACHFN010000008.1"/>
</dbReference>
<feature type="region of interest" description="Disordered" evidence="3">
    <location>
        <begin position="186"/>
        <end position="206"/>
    </location>
</feature>
<evidence type="ECO:0000256" key="2">
    <source>
        <dbReference type="ARBA" id="ARBA00023315"/>
    </source>
</evidence>
<evidence type="ECO:0000256" key="3">
    <source>
        <dbReference type="SAM" id="MobiDB-lite"/>
    </source>
</evidence>
<keyword evidence="2 5" id="KW-0012">Acyltransferase</keyword>
<protein>
    <submittedName>
        <fullName evidence="5">1-acyl-sn-glycerol-3-phosphate acyltransferase</fullName>
    </submittedName>
</protein>
<evidence type="ECO:0000259" key="4">
    <source>
        <dbReference type="SMART" id="SM00563"/>
    </source>
</evidence>
<name>A0A7W8GG17_9DEIO</name>
<evidence type="ECO:0000313" key="5">
    <source>
        <dbReference type="EMBL" id="MBB5234910.1"/>
    </source>
</evidence>
<dbReference type="Pfam" id="PF01553">
    <property type="entry name" value="Acyltransferase"/>
    <property type="match status" value="1"/>
</dbReference>
<accession>A0A7W8GG17</accession>
<comment type="caution">
    <text evidence="5">The sequence shown here is derived from an EMBL/GenBank/DDBJ whole genome shotgun (WGS) entry which is preliminary data.</text>
</comment>
<dbReference type="Proteomes" id="UP000525389">
    <property type="component" value="Unassembled WGS sequence"/>
</dbReference>
<dbReference type="PANTHER" id="PTHR10434:SF9">
    <property type="entry name" value="PHOSPHOLIPID_GLYCEROL ACYLTRANSFERASE DOMAIN-CONTAINING PROTEIN"/>
    <property type="match status" value="1"/>
</dbReference>
<dbReference type="GO" id="GO:0006654">
    <property type="term" value="P:phosphatidic acid biosynthetic process"/>
    <property type="evidence" value="ECO:0007669"/>
    <property type="project" value="TreeGrafter"/>
</dbReference>
<keyword evidence="1 5" id="KW-0808">Transferase</keyword>
<dbReference type="EMBL" id="JACHFN010000008">
    <property type="protein sequence ID" value="MBB5234910.1"/>
    <property type="molecule type" value="Genomic_DNA"/>
</dbReference>
<feature type="domain" description="Phospholipid/glycerol acyltransferase" evidence="4">
    <location>
        <begin position="39"/>
        <end position="149"/>
    </location>
</feature>
<proteinExistence type="predicted"/>
<dbReference type="SUPFAM" id="SSF69593">
    <property type="entry name" value="Glycerol-3-phosphate (1)-acyltransferase"/>
    <property type="match status" value="1"/>
</dbReference>
<organism evidence="5 6">
    <name type="scientific">Deinococcus budaensis</name>
    <dbReference type="NCBI Taxonomy" id="1665626"/>
    <lineage>
        <taxon>Bacteria</taxon>
        <taxon>Thermotogati</taxon>
        <taxon>Deinococcota</taxon>
        <taxon>Deinococci</taxon>
        <taxon>Deinococcales</taxon>
        <taxon>Deinococcaceae</taxon>
        <taxon>Deinococcus</taxon>
    </lineage>
</organism>
<dbReference type="InterPro" id="IPR002123">
    <property type="entry name" value="Plipid/glycerol_acylTrfase"/>
</dbReference>
<gene>
    <name evidence="5" type="ORF">HNQ09_002353</name>
</gene>
<evidence type="ECO:0000256" key="1">
    <source>
        <dbReference type="ARBA" id="ARBA00022679"/>
    </source>
</evidence>
<keyword evidence="6" id="KW-1185">Reference proteome</keyword>
<dbReference type="PANTHER" id="PTHR10434">
    <property type="entry name" value="1-ACYL-SN-GLYCEROL-3-PHOSPHATE ACYLTRANSFERASE"/>
    <property type="match status" value="1"/>
</dbReference>
<dbReference type="GO" id="GO:0003841">
    <property type="term" value="F:1-acylglycerol-3-phosphate O-acyltransferase activity"/>
    <property type="evidence" value="ECO:0007669"/>
    <property type="project" value="TreeGrafter"/>
</dbReference>
<evidence type="ECO:0000313" key="6">
    <source>
        <dbReference type="Proteomes" id="UP000525389"/>
    </source>
</evidence>
<reference evidence="5 6" key="1">
    <citation type="submission" date="2020-08" db="EMBL/GenBank/DDBJ databases">
        <title>Genomic Encyclopedia of Type Strains, Phase IV (KMG-IV): sequencing the most valuable type-strain genomes for metagenomic binning, comparative biology and taxonomic classification.</title>
        <authorList>
            <person name="Goeker M."/>
        </authorList>
    </citation>
    <scope>NUCLEOTIDE SEQUENCE [LARGE SCALE GENOMIC DNA]</scope>
    <source>
        <strain evidence="5 6">DSM 101791</strain>
    </source>
</reference>
<dbReference type="SMART" id="SM00563">
    <property type="entry name" value="PlsC"/>
    <property type="match status" value="1"/>
</dbReference>